<accession>A0AAD4WK23</accession>
<protein>
    <submittedName>
        <fullName evidence="1">Uncharacterized protein</fullName>
    </submittedName>
</protein>
<proteinExistence type="predicted"/>
<dbReference type="EMBL" id="JAJFAZ020000002">
    <property type="protein sequence ID" value="KAI5344945.1"/>
    <property type="molecule type" value="Genomic_DNA"/>
</dbReference>
<reference evidence="1 2" key="1">
    <citation type="journal article" date="2022" name="G3 (Bethesda)">
        <title>Whole-genome sequence and methylome profiling of the almond [Prunus dulcis (Mill.) D.A. Webb] cultivar 'Nonpareil'.</title>
        <authorList>
            <person name="D'Amico-Willman K.M."/>
            <person name="Ouma W.Z."/>
            <person name="Meulia T."/>
            <person name="Sideli G.M."/>
            <person name="Gradziel T.M."/>
            <person name="Fresnedo-Ramirez J."/>
        </authorList>
    </citation>
    <scope>NUCLEOTIDE SEQUENCE [LARGE SCALE GENOMIC DNA]</scope>
    <source>
        <strain evidence="1">Clone GOH B32 T37-40</strain>
    </source>
</reference>
<evidence type="ECO:0000313" key="2">
    <source>
        <dbReference type="Proteomes" id="UP001054821"/>
    </source>
</evidence>
<keyword evidence="2" id="KW-1185">Reference proteome</keyword>
<dbReference type="AlphaFoldDB" id="A0AAD4WK23"/>
<comment type="caution">
    <text evidence="1">The sequence shown here is derived from an EMBL/GenBank/DDBJ whole genome shotgun (WGS) entry which is preliminary data.</text>
</comment>
<name>A0AAD4WK23_PRUDU</name>
<evidence type="ECO:0000313" key="1">
    <source>
        <dbReference type="EMBL" id="KAI5344945.1"/>
    </source>
</evidence>
<organism evidence="1 2">
    <name type="scientific">Prunus dulcis</name>
    <name type="common">Almond</name>
    <name type="synonym">Amygdalus dulcis</name>
    <dbReference type="NCBI Taxonomy" id="3755"/>
    <lineage>
        <taxon>Eukaryota</taxon>
        <taxon>Viridiplantae</taxon>
        <taxon>Streptophyta</taxon>
        <taxon>Embryophyta</taxon>
        <taxon>Tracheophyta</taxon>
        <taxon>Spermatophyta</taxon>
        <taxon>Magnoliopsida</taxon>
        <taxon>eudicotyledons</taxon>
        <taxon>Gunneridae</taxon>
        <taxon>Pentapetalae</taxon>
        <taxon>rosids</taxon>
        <taxon>fabids</taxon>
        <taxon>Rosales</taxon>
        <taxon>Rosaceae</taxon>
        <taxon>Amygdaloideae</taxon>
        <taxon>Amygdaleae</taxon>
        <taxon>Prunus</taxon>
    </lineage>
</organism>
<gene>
    <name evidence="1" type="ORF">L3X38_012822</name>
</gene>
<dbReference type="Proteomes" id="UP001054821">
    <property type="component" value="Chromosome 2"/>
</dbReference>
<sequence>MINLLGLCNLVESVAPIRRYALYGNVKNDDLIPVQHNFFFSGNEVPGRVPIIFYSAFTIVFVVYVDVGYDSPIVHHYYMSQIRVTNKSKGLKGTYFPSHHGIPGEGEDVIWLSHWKLEDDQSQDGAIVGGGGIAMKDRGDIGGCGLTLRDGVTVEESPGHGRGAMMSVSGLGCEVELVPSSDRGPVR</sequence>